<dbReference type="EC" id="5.4.99.-" evidence="5"/>
<dbReference type="InterPro" id="IPR020103">
    <property type="entry name" value="PsdUridine_synth_cat_dom_sf"/>
</dbReference>
<protein>
    <recommendedName>
        <fullName evidence="5">Pseudouridine synthase</fullName>
        <ecNumber evidence="5">5.4.99.-</ecNumber>
    </recommendedName>
</protein>
<dbReference type="NCBIfam" id="TIGR00005">
    <property type="entry name" value="rluA_subfam"/>
    <property type="match status" value="1"/>
</dbReference>
<comment type="similarity">
    <text evidence="1 5">Belongs to the pseudouridine synthase RluA family.</text>
</comment>
<dbReference type="SUPFAM" id="SSF55120">
    <property type="entry name" value="Pseudouridine synthase"/>
    <property type="match status" value="1"/>
</dbReference>
<dbReference type="PROSITE" id="PS01129">
    <property type="entry name" value="PSI_RLU"/>
    <property type="match status" value="1"/>
</dbReference>
<comment type="catalytic activity">
    <reaction evidence="5">
        <text>a uridine in RNA = a pseudouridine in RNA</text>
        <dbReference type="Rhea" id="RHEA:48348"/>
        <dbReference type="Rhea" id="RHEA-COMP:12068"/>
        <dbReference type="Rhea" id="RHEA-COMP:12069"/>
        <dbReference type="ChEBI" id="CHEBI:65314"/>
        <dbReference type="ChEBI" id="CHEBI:65315"/>
    </reaction>
</comment>
<comment type="caution">
    <text evidence="7">The sequence shown here is derived from an EMBL/GenBank/DDBJ whole genome shotgun (WGS) entry which is preliminary data.</text>
</comment>
<dbReference type="PROSITE" id="PS50889">
    <property type="entry name" value="S4"/>
    <property type="match status" value="1"/>
</dbReference>
<dbReference type="InterPro" id="IPR006225">
    <property type="entry name" value="PsdUridine_synth_RluC/D"/>
</dbReference>
<evidence type="ECO:0000256" key="1">
    <source>
        <dbReference type="ARBA" id="ARBA00010876"/>
    </source>
</evidence>
<comment type="catalytic activity">
    <reaction evidence="3">
        <text>uridine(1911/1915/1917) in 23S rRNA = pseudouridine(1911/1915/1917) in 23S rRNA</text>
        <dbReference type="Rhea" id="RHEA:42524"/>
        <dbReference type="Rhea" id="RHEA-COMP:10097"/>
        <dbReference type="Rhea" id="RHEA-COMP:10098"/>
        <dbReference type="ChEBI" id="CHEBI:65314"/>
        <dbReference type="ChEBI" id="CHEBI:65315"/>
        <dbReference type="EC" id="5.4.99.23"/>
    </reaction>
</comment>
<dbReference type="Gene3D" id="3.10.290.10">
    <property type="entry name" value="RNA-binding S4 domain"/>
    <property type="match status" value="1"/>
</dbReference>
<keyword evidence="2 5" id="KW-0413">Isomerase</keyword>
<reference evidence="7 8" key="1">
    <citation type="journal article" date="2022" name="Nat. Microbiol.">
        <title>The microbiome of a bacterivorous marine choanoflagellate contains a resource-demanding obligate bacterial associate.</title>
        <authorList>
            <person name="Needham D.M."/>
            <person name="Poirier C."/>
            <person name="Bachy C."/>
            <person name="George E.E."/>
            <person name="Wilken S."/>
            <person name="Yung C.C.M."/>
            <person name="Limardo A.J."/>
            <person name="Morando M."/>
            <person name="Sudek L."/>
            <person name="Malmstrom R.R."/>
            <person name="Keeling P.J."/>
            <person name="Santoro A.E."/>
            <person name="Worden A.Z."/>
        </authorList>
    </citation>
    <scope>NUCLEOTIDE SEQUENCE [LARGE SCALE GENOMIC DNA]</scope>
    <source>
        <strain evidence="7 8">Comchoano-2</strain>
    </source>
</reference>
<evidence type="ECO:0000256" key="3">
    <source>
        <dbReference type="ARBA" id="ARBA00036882"/>
    </source>
</evidence>
<dbReference type="CDD" id="cd02869">
    <property type="entry name" value="PseudoU_synth_RluA_like"/>
    <property type="match status" value="1"/>
</dbReference>
<dbReference type="InterPro" id="IPR002942">
    <property type="entry name" value="S4_RNA-bd"/>
</dbReference>
<evidence type="ECO:0000259" key="6">
    <source>
        <dbReference type="SMART" id="SM00363"/>
    </source>
</evidence>
<evidence type="ECO:0000256" key="2">
    <source>
        <dbReference type="ARBA" id="ARBA00023235"/>
    </source>
</evidence>
<dbReference type="EMBL" id="JAKUDN010000002">
    <property type="protein sequence ID" value="MCP8352559.1"/>
    <property type="molecule type" value="Genomic_DNA"/>
</dbReference>
<feature type="domain" description="RNA-binding S4" evidence="6">
    <location>
        <begin position="15"/>
        <end position="76"/>
    </location>
</feature>
<dbReference type="PANTHER" id="PTHR21600">
    <property type="entry name" value="MITOCHONDRIAL RNA PSEUDOURIDINE SYNTHASE"/>
    <property type="match status" value="1"/>
</dbReference>
<dbReference type="InterPro" id="IPR006145">
    <property type="entry name" value="PsdUridine_synth_RsuA/RluA"/>
</dbReference>
<dbReference type="Pfam" id="PF01479">
    <property type="entry name" value="S4"/>
    <property type="match status" value="1"/>
</dbReference>
<dbReference type="Gene3D" id="3.30.2350.10">
    <property type="entry name" value="Pseudouridine synthase"/>
    <property type="match status" value="1"/>
</dbReference>
<evidence type="ECO:0000313" key="8">
    <source>
        <dbReference type="Proteomes" id="UP001320768"/>
    </source>
</evidence>
<organism evidence="7 8">
    <name type="scientific">Candidatus Synchoanobacter obligatus</name>
    <dbReference type="NCBI Taxonomy" id="2919597"/>
    <lineage>
        <taxon>Bacteria</taxon>
        <taxon>Pseudomonadati</taxon>
        <taxon>Pseudomonadota</taxon>
        <taxon>Gammaproteobacteria</taxon>
        <taxon>Candidatus Comchoanobacterales</taxon>
        <taxon>Candidatus Comchoanobacteraceae</taxon>
        <taxon>Candidatus Synchoanobacter</taxon>
    </lineage>
</organism>
<accession>A0ABT1L5U8</accession>
<dbReference type="InterPro" id="IPR006224">
    <property type="entry name" value="PsdUridine_synth_RluA-like_CS"/>
</dbReference>
<dbReference type="PANTHER" id="PTHR21600:SF44">
    <property type="entry name" value="RIBOSOMAL LARGE SUBUNIT PSEUDOURIDINE SYNTHASE D"/>
    <property type="match status" value="1"/>
</dbReference>
<proteinExistence type="inferred from homology"/>
<gene>
    <name evidence="7" type="ORF">MKS91_04575</name>
</gene>
<sequence>MNICNLSIPEAHDKKRLDAALAALCQDISRANIQKLIANGKVTINGETQTSKKVLVNAHDDITLTLEQETITHDKPQNIPLDIIYDDADLFVINKPAGLVVHPGAGVPDQTLLNAILAYYPGNEALPQAGLIHRLDKDTTGLLLIAKNAESYYHLNQAMAERHIKREYLALVKGVVHRGGTINEPLARHPKNRQKFAINAHGKTAITHYKVHERFEAHTLLKVQLETGRTHQIRVHMCHIKHPVVGDLTYHRGQYLKHQSLSTETLNLLYNFKRQALHAGFLSFQHPSEDKIVQLECPIPEDFSALLGALRS</sequence>
<evidence type="ECO:0000256" key="4">
    <source>
        <dbReference type="PROSITE-ProRule" id="PRU00182"/>
    </source>
</evidence>
<dbReference type="SMART" id="SM00363">
    <property type="entry name" value="S4"/>
    <property type="match status" value="1"/>
</dbReference>
<dbReference type="SUPFAM" id="SSF55174">
    <property type="entry name" value="Alpha-L RNA-binding motif"/>
    <property type="match status" value="1"/>
</dbReference>
<dbReference type="InterPro" id="IPR050188">
    <property type="entry name" value="RluA_PseudoU_synthase"/>
</dbReference>
<keyword evidence="4" id="KW-0694">RNA-binding</keyword>
<evidence type="ECO:0000313" key="7">
    <source>
        <dbReference type="EMBL" id="MCP8352559.1"/>
    </source>
</evidence>
<evidence type="ECO:0000256" key="5">
    <source>
        <dbReference type="RuleBase" id="RU362028"/>
    </source>
</evidence>
<dbReference type="InterPro" id="IPR036986">
    <property type="entry name" value="S4_RNA-bd_sf"/>
</dbReference>
<name>A0ABT1L5U8_9GAMM</name>
<comment type="function">
    <text evidence="5">Responsible for synthesis of pseudouridine from uracil.</text>
</comment>
<dbReference type="Pfam" id="PF00849">
    <property type="entry name" value="PseudoU_synth_2"/>
    <property type="match status" value="1"/>
</dbReference>
<dbReference type="CDD" id="cd00165">
    <property type="entry name" value="S4"/>
    <property type="match status" value="1"/>
</dbReference>
<dbReference type="Proteomes" id="UP001320768">
    <property type="component" value="Unassembled WGS sequence"/>
</dbReference>
<dbReference type="RefSeq" id="WP_258569665.1">
    <property type="nucleotide sequence ID" value="NZ_JAKUDN010000002.1"/>
</dbReference>
<keyword evidence="8" id="KW-1185">Reference proteome</keyword>